<dbReference type="EMBL" id="BDCO01000002">
    <property type="protein sequence ID" value="GAT31882.1"/>
    <property type="molecule type" value="Genomic_DNA"/>
</dbReference>
<accession>A0A146G331</accession>
<dbReference type="GO" id="GO:0003700">
    <property type="term" value="F:DNA-binding transcription factor activity"/>
    <property type="evidence" value="ECO:0007669"/>
    <property type="project" value="TreeGrafter"/>
</dbReference>
<dbReference type="SUPFAM" id="SSF46785">
    <property type="entry name" value="Winged helix' DNA-binding domain"/>
    <property type="match status" value="1"/>
</dbReference>
<comment type="caution">
    <text evidence="2">The sequence shown here is derived from an EMBL/GenBank/DDBJ whole genome shotgun (WGS) entry which is preliminary data.</text>
</comment>
<dbReference type="GO" id="GO:0003677">
    <property type="term" value="F:DNA binding"/>
    <property type="evidence" value="ECO:0007669"/>
    <property type="project" value="UniProtKB-KW"/>
</dbReference>
<keyword evidence="1" id="KW-0238">DNA-binding</keyword>
<dbReference type="InterPro" id="IPR000944">
    <property type="entry name" value="Tscrpt_reg_Rrf2"/>
</dbReference>
<organism evidence="2 3">
    <name type="scientific">Terrimicrobium sacchariphilum</name>
    <dbReference type="NCBI Taxonomy" id="690879"/>
    <lineage>
        <taxon>Bacteria</taxon>
        <taxon>Pseudomonadati</taxon>
        <taxon>Verrucomicrobiota</taxon>
        <taxon>Terrimicrobiia</taxon>
        <taxon>Terrimicrobiales</taxon>
        <taxon>Terrimicrobiaceae</taxon>
        <taxon>Terrimicrobium</taxon>
    </lineage>
</organism>
<dbReference type="Pfam" id="PF02082">
    <property type="entry name" value="Rrf2"/>
    <property type="match status" value="1"/>
</dbReference>
<dbReference type="FunCoup" id="A0A146G331">
    <property type="interactions" value="196"/>
</dbReference>
<dbReference type="GO" id="GO:0005829">
    <property type="term" value="C:cytosol"/>
    <property type="evidence" value="ECO:0007669"/>
    <property type="project" value="TreeGrafter"/>
</dbReference>
<dbReference type="STRING" id="690879.TSACC_2276"/>
<dbReference type="PROSITE" id="PS01332">
    <property type="entry name" value="HTH_RRF2_1"/>
    <property type="match status" value="1"/>
</dbReference>
<dbReference type="Gene3D" id="1.10.10.10">
    <property type="entry name" value="Winged helix-like DNA-binding domain superfamily/Winged helix DNA-binding domain"/>
    <property type="match status" value="1"/>
</dbReference>
<dbReference type="PANTHER" id="PTHR33221">
    <property type="entry name" value="WINGED HELIX-TURN-HELIX TRANSCRIPTIONAL REGULATOR, RRF2 FAMILY"/>
    <property type="match status" value="1"/>
</dbReference>
<sequence length="146" mass="16149">MRISNKTDYALRALFALVASPGDTAVSAREIAEKSKIPRKFLEQIMRELKEQGVVQSIPGKHGGYRLARPAAEISIGEVVRNFDGLHGPAPCACLDCSAETCPHESACHFRWLFVDIRDYAARLLDGATLESVYRKSVSDRSNEMP</sequence>
<evidence type="ECO:0000313" key="3">
    <source>
        <dbReference type="Proteomes" id="UP000076023"/>
    </source>
</evidence>
<keyword evidence="3" id="KW-1185">Reference proteome</keyword>
<dbReference type="InParanoid" id="A0A146G331"/>
<dbReference type="RefSeq" id="WP_075077755.1">
    <property type="nucleotide sequence ID" value="NZ_BDCO01000002.1"/>
</dbReference>
<reference evidence="3" key="1">
    <citation type="journal article" date="2017" name="Genome Announc.">
        <title>Draft Genome Sequence of Terrimicrobium sacchariphilum NM-5T, a Facultative Anaerobic Soil Bacterium of the Class Spartobacteria.</title>
        <authorList>
            <person name="Qiu Y.L."/>
            <person name="Tourlousse D.M."/>
            <person name="Matsuura N."/>
            <person name="Ohashi A."/>
            <person name="Sekiguchi Y."/>
        </authorList>
    </citation>
    <scope>NUCLEOTIDE SEQUENCE [LARGE SCALE GENOMIC DNA]</scope>
    <source>
        <strain evidence="3">NM-5</strain>
    </source>
</reference>
<dbReference type="PANTHER" id="PTHR33221:SF5">
    <property type="entry name" value="HTH-TYPE TRANSCRIPTIONAL REGULATOR ISCR"/>
    <property type="match status" value="1"/>
</dbReference>
<dbReference type="InterPro" id="IPR036390">
    <property type="entry name" value="WH_DNA-bd_sf"/>
</dbReference>
<proteinExistence type="predicted"/>
<name>A0A146G331_TERSA</name>
<evidence type="ECO:0000313" key="2">
    <source>
        <dbReference type="EMBL" id="GAT31882.1"/>
    </source>
</evidence>
<dbReference type="Proteomes" id="UP000076023">
    <property type="component" value="Unassembled WGS sequence"/>
</dbReference>
<dbReference type="InterPro" id="IPR030489">
    <property type="entry name" value="TR_Rrf2-type_CS"/>
</dbReference>
<dbReference type="AlphaFoldDB" id="A0A146G331"/>
<evidence type="ECO:0000256" key="1">
    <source>
        <dbReference type="ARBA" id="ARBA00023125"/>
    </source>
</evidence>
<protein>
    <submittedName>
        <fullName evidence="2">Rrf2 family protein</fullName>
    </submittedName>
</protein>
<dbReference type="InterPro" id="IPR036388">
    <property type="entry name" value="WH-like_DNA-bd_sf"/>
</dbReference>
<dbReference type="PROSITE" id="PS51197">
    <property type="entry name" value="HTH_RRF2_2"/>
    <property type="match status" value="1"/>
</dbReference>
<gene>
    <name evidence="2" type="ORF">TSACC_2276</name>
</gene>
<dbReference type="NCBIfam" id="TIGR00738">
    <property type="entry name" value="rrf2_super"/>
    <property type="match status" value="1"/>
</dbReference>